<evidence type="ECO:0000256" key="1">
    <source>
        <dbReference type="SAM" id="MobiDB-lite"/>
    </source>
</evidence>
<dbReference type="Pfam" id="PF23424">
    <property type="entry name" value="DUF7112"/>
    <property type="match status" value="1"/>
</dbReference>
<dbReference type="InterPro" id="IPR055536">
    <property type="entry name" value="DUF7112"/>
</dbReference>
<evidence type="ECO:0000313" key="3">
    <source>
        <dbReference type="Proteomes" id="UP000075321"/>
    </source>
</evidence>
<name>A0A151AKF5_9EURY</name>
<comment type="caution">
    <text evidence="2">The sequence shown here is derived from an EMBL/GenBank/DDBJ whole genome shotgun (WGS) entry which is preliminary data.</text>
</comment>
<gene>
    <name evidence="2" type="ORF">HAPAU_05520</name>
</gene>
<dbReference type="Proteomes" id="UP000075321">
    <property type="component" value="Unassembled WGS sequence"/>
</dbReference>
<keyword evidence="3" id="KW-1185">Reference proteome</keyword>
<feature type="region of interest" description="Disordered" evidence="1">
    <location>
        <begin position="60"/>
        <end position="82"/>
    </location>
</feature>
<dbReference type="RefSeq" id="WP_066379179.1">
    <property type="nucleotide sequence ID" value="NZ_LTAZ01000001.1"/>
</dbReference>
<protein>
    <submittedName>
        <fullName evidence="2">Uncharacterized protein</fullName>
    </submittedName>
</protein>
<reference evidence="2 3" key="1">
    <citation type="submission" date="2016-02" db="EMBL/GenBank/DDBJ databases">
        <title>Genome sequence of Halalkalicoccus paucihalophilus DSM 24557.</title>
        <authorList>
            <person name="Poehlein A."/>
            <person name="Daniel R."/>
        </authorList>
    </citation>
    <scope>NUCLEOTIDE SEQUENCE [LARGE SCALE GENOMIC DNA]</scope>
    <source>
        <strain evidence="2 3">DSM 24557</strain>
    </source>
</reference>
<organism evidence="2 3">
    <name type="scientific">Halalkalicoccus paucihalophilus</name>
    <dbReference type="NCBI Taxonomy" id="1008153"/>
    <lineage>
        <taxon>Archaea</taxon>
        <taxon>Methanobacteriati</taxon>
        <taxon>Methanobacteriota</taxon>
        <taxon>Stenosarchaea group</taxon>
        <taxon>Halobacteria</taxon>
        <taxon>Halobacteriales</taxon>
        <taxon>Halococcaceae</taxon>
        <taxon>Halalkalicoccus</taxon>
    </lineage>
</organism>
<dbReference type="OrthoDB" id="198318at2157"/>
<proteinExistence type="predicted"/>
<dbReference type="AlphaFoldDB" id="A0A151AKF5"/>
<accession>A0A151AKF5</accession>
<evidence type="ECO:0000313" key="2">
    <source>
        <dbReference type="EMBL" id="KYH27877.1"/>
    </source>
</evidence>
<dbReference type="PATRIC" id="fig|1008153.3.peg.552"/>
<sequence>MDRISSENPAVETLRARVARHGARRKRIALPEDSLPEGEVVRLVIDDTTYHARIESGFAGDPHISGAYETPEMAREGSGPNHLQTWLDEAARPVGGSVLLDEIEPEFAYGLRKPGEEVVYEAVEKPKESLANIARDLEEQ</sequence>
<dbReference type="EMBL" id="LTAZ01000001">
    <property type="protein sequence ID" value="KYH27877.1"/>
    <property type="molecule type" value="Genomic_DNA"/>
</dbReference>